<feature type="domain" description="Nudix hydrolase" evidence="4">
    <location>
        <begin position="17"/>
        <end position="146"/>
    </location>
</feature>
<evidence type="ECO:0000256" key="2">
    <source>
        <dbReference type="ARBA" id="ARBA00022801"/>
    </source>
</evidence>
<comment type="similarity">
    <text evidence="1 3">Belongs to the Nudix hydrolase family.</text>
</comment>
<dbReference type="PROSITE" id="PS00893">
    <property type="entry name" value="NUDIX_BOX"/>
    <property type="match status" value="1"/>
</dbReference>
<dbReference type="InterPro" id="IPR020084">
    <property type="entry name" value="NUDIX_hydrolase_CS"/>
</dbReference>
<dbReference type="RefSeq" id="WP_258213583.1">
    <property type="nucleotide sequence ID" value="NZ_JANQBD010000008.1"/>
</dbReference>
<dbReference type="Gene3D" id="3.90.79.10">
    <property type="entry name" value="Nucleoside Triphosphate Pyrophosphohydrolase"/>
    <property type="match status" value="1"/>
</dbReference>
<dbReference type="Pfam" id="PF00293">
    <property type="entry name" value="NUDIX"/>
    <property type="match status" value="1"/>
</dbReference>
<dbReference type="InterPro" id="IPR000086">
    <property type="entry name" value="NUDIX_hydrolase_dom"/>
</dbReference>
<evidence type="ECO:0000259" key="4">
    <source>
        <dbReference type="PROSITE" id="PS51462"/>
    </source>
</evidence>
<keyword evidence="2 3" id="KW-0378">Hydrolase</keyword>
<accession>A0ABT1YFN8</accession>
<dbReference type="InterPro" id="IPR020476">
    <property type="entry name" value="Nudix_hydrolase"/>
</dbReference>
<organism evidence="5 6">
    <name type="scientific">Paenibacillus radicis</name>
    <name type="common">ex Xue et al. 2023</name>
    <dbReference type="NCBI Taxonomy" id="2972489"/>
    <lineage>
        <taxon>Bacteria</taxon>
        <taxon>Bacillati</taxon>
        <taxon>Bacillota</taxon>
        <taxon>Bacilli</taxon>
        <taxon>Bacillales</taxon>
        <taxon>Paenibacillaceae</taxon>
        <taxon>Paenibacillus</taxon>
    </lineage>
</organism>
<keyword evidence="6" id="KW-1185">Reference proteome</keyword>
<protein>
    <submittedName>
        <fullName evidence="5">NUDIX domain-containing protein</fullName>
    </submittedName>
</protein>
<dbReference type="Proteomes" id="UP001300012">
    <property type="component" value="Unassembled WGS sequence"/>
</dbReference>
<evidence type="ECO:0000313" key="5">
    <source>
        <dbReference type="EMBL" id="MCR8631986.1"/>
    </source>
</evidence>
<dbReference type="PANTHER" id="PTHR43736:SF1">
    <property type="entry name" value="DIHYDRONEOPTERIN TRIPHOSPHATE DIPHOSPHATASE"/>
    <property type="match status" value="1"/>
</dbReference>
<evidence type="ECO:0000313" key="6">
    <source>
        <dbReference type="Proteomes" id="UP001300012"/>
    </source>
</evidence>
<name>A0ABT1YFN8_9BACL</name>
<dbReference type="SUPFAM" id="SSF55811">
    <property type="entry name" value="Nudix"/>
    <property type="match status" value="1"/>
</dbReference>
<dbReference type="CDD" id="cd04677">
    <property type="entry name" value="NUDIX_Hydrolase"/>
    <property type="match status" value="1"/>
</dbReference>
<evidence type="ECO:0000256" key="1">
    <source>
        <dbReference type="ARBA" id="ARBA00005582"/>
    </source>
</evidence>
<dbReference type="PROSITE" id="PS51462">
    <property type="entry name" value="NUDIX"/>
    <property type="match status" value="1"/>
</dbReference>
<proteinExistence type="inferred from homology"/>
<dbReference type="EMBL" id="JANQBD010000008">
    <property type="protein sequence ID" value="MCR8631986.1"/>
    <property type="molecule type" value="Genomic_DNA"/>
</dbReference>
<dbReference type="InterPro" id="IPR015797">
    <property type="entry name" value="NUDIX_hydrolase-like_dom_sf"/>
</dbReference>
<sequence>MADYIQDLRQLVGHTKVIMVVAGAFVFNEKYHILLHRRSDNGYWGLPGGFMELGEKIEDTARREVFEETGIRLGTMELFGIYSNTEKVFGNGDQSSLVQIMFTCKEFEGELRTSHESLETKFFPTHSLPKNLYPDHKLFFEDLLSGEKPPFVK</sequence>
<evidence type="ECO:0000256" key="3">
    <source>
        <dbReference type="RuleBase" id="RU003476"/>
    </source>
</evidence>
<comment type="caution">
    <text evidence="5">The sequence shown here is derived from an EMBL/GenBank/DDBJ whole genome shotgun (WGS) entry which is preliminary data.</text>
</comment>
<reference evidence="5 6" key="1">
    <citation type="submission" date="2022-08" db="EMBL/GenBank/DDBJ databases">
        <title>Paenibacillus endoradicis sp. nov., Paenibacillus radicibacter sp. nov and Paenibacillus pararadicis sp. nov., three cold-adapted plant growth-promoting bacteria isolated from root of Larix gmelinii in Great Khingan.</title>
        <authorList>
            <person name="Xue H."/>
        </authorList>
    </citation>
    <scope>NUCLEOTIDE SEQUENCE [LARGE SCALE GENOMIC DNA]</scope>
    <source>
        <strain evidence="5 6">N5-1-1-5</strain>
    </source>
</reference>
<dbReference type="PRINTS" id="PR00502">
    <property type="entry name" value="NUDIXFAMILY"/>
</dbReference>
<dbReference type="PANTHER" id="PTHR43736">
    <property type="entry name" value="ADP-RIBOSE PYROPHOSPHATASE"/>
    <property type="match status" value="1"/>
</dbReference>
<gene>
    <name evidence="5" type="ORF">NV381_12285</name>
</gene>